<dbReference type="PANTHER" id="PTHR21721:SF26">
    <property type="entry name" value="DUF753 DOMAIN-CONTAINING PROTEIN-RELATED"/>
    <property type="match status" value="1"/>
</dbReference>
<evidence type="ECO:0000256" key="1">
    <source>
        <dbReference type="SAM" id="SignalP"/>
    </source>
</evidence>
<dbReference type="eggNOG" id="ENOG502T8EW">
    <property type="taxonomic scope" value="Eukaryota"/>
</dbReference>
<dbReference type="EMBL" id="CH963850">
    <property type="protein sequence ID" value="EDW74911.1"/>
    <property type="molecule type" value="Genomic_DNA"/>
</dbReference>
<dbReference type="OrthoDB" id="7969794at2759"/>
<dbReference type="PhylomeDB" id="B4MS22"/>
<dbReference type="STRING" id="7260.B4MS22"/>
<proteinExistence type="predicted"/>
<dbReference type="Pfam" id="PF05444">
    <property type="entry name" value="DUF753"/>
    <property type="match status" value="2"/>
</dbReference>
<dbReference type="AlphaFoldDB" id="B4MS22"/>
<evidence type="ECO:0000313" key="3">
    <source>
        <dbReference type="EMBL" id="EDW74911.1"/>
    </source>
</evidence>
<sequence length="209" mass="22134">MLRLILVALLALQFSDASQPRVCYSCEGIQCQIISKQNQTVTCADLLDVCVTVFDEFAVSERGCLSSLSHAAQTKCESKDQQCLECVGNLCNNLGRSDYKCLQCIGSESSACNLGESASSSVSQCGLPTSPNAYCYVKVVGENLQRGCALSVKEQKTCLDDTNCSLCSPGDTEGACNSFDLQVGGKSSGAKHFLSLSLVALIALLVLQS</sequence>
<dbReference type="HOGENOM" id="CLU_109089_0_0_1"/>
<dbReference type="Proteomes" id="UP000007798">
    <property type="component" value="Unassembled WGS sequence"/>
</dbReference>
<feature type="domain" description="DUF753" evidence="2">
    <location>
        <begin position="100"/>
        <end position="177"/>
    </location>
</feature>
<dbReference type="OMA" id="GELCNNQ"/>
<organism evidence="3 4">
    <name type="scientific">Drosophila willistoni</name>
    <name type="common">Fruit fly</name>
    <dbReference type="NCBI Taxonomy" id="7260"/>
    <lineage>
        <taxon>Eukaryota</taxon>
        <taxon>Metazoa</taxon>
        <taxon>Ecdysozoa</taxon>
        <taxon>Arthropoda</taxon>
        <taxon>Hexapoda</taxon>
        <taxon>Insecta</taxon>
        <taxon>Pterygota</taxon>
        <taxon>Neoptera</taxon>
        <taxon>Endopterygota</taxon>
        <taxon>Diptera</taxon>
        <taxon>Brachycera</taxon>
        <taxon>Muscomorpha</taxon>
        <taxon>Ephydroidea</taxon>
        <taxon>Drosophilidae</taxon>
        <taxon>Drosophila</taxon>
        <taxon>Sophophora</taxon>
    </lineage>
</organism>
<feature type="chain" id="PRO_5002815631" description="DUF753 domain-containing protein" evidence="1">
    <location>
        <begin position="18"/>
        <end position="209"/>
    </location>
</feature>
<evidence type="ECO:0000313" key="4">
    <source>
        <dbReference type="Proteomes" id="UP000007798"/>
    </source>
</evidence>
<feature type="domain" description="DUF753" evidence="2">
    <location>
        <begin position="22"/>
        <end position="92"/>
    </location>
</feature>
<feature type="signal peptide" evidence="1">
    <location>
        <begin position="1"/>
        <end position="17"/>
    </location>
</feature>
<dbReference type="InterPro" id="IPR008472">
    <property type="entry name" value="DUF753"/>
</dbReference>
<protein>
    <recommendedName>
        <fullName evidence="2">DUF753 domain-containing protein</fullName>
    </recommendedName>
</protein>
<keyword evidence="1" id="KW-0732">Signal</keyword>
<gene>
    <name evidence="3" type="primary">Dwil\GK15645</name>
    <name evidence="3" type="ORF">Dwil_GK15645</name>
</gene>
<name>B4MS22_DROWI</name>
<accession>B4MS22</accession>
<reference evidence="3 4" key="1">
    <citation type="journal article" date="2007" name="Nature">
        <title>Evolution of genes and genomes on the Drosophila phylogeny.</title>
        <authorList>
            <consortium name="Drosophila 12 Genomes Consortium"/>
            <person name="Clark A.G."/>
            <person name="Eisen M.B."/>
            <person name="Smith D.R."/>
            <person name="Bergman C.M."/>
            <person name="Oliver B."/>
            <person name="Markow T.A."/>
            <person name="Kaufman T.C."/>
            <person name="Kellis M."/>
            <person name="Gelbart W."/>
            <person name="Iyer V.N."/>
            <person name="Pollard D.A."/>
            <person name="Sackton T.B."/>
            <person name="Larracuente A.M."/>
            <person name="Singh N.D."/>
            <person name="Abad J.P."/>
            <person name="Abt D.N."/>
            <person name="Adryan B."/>
            <person name="Aguade M."/>
            <person name="Akashi H."/>
            <person name="Anderson W.W."/>
            <person name="Aquadro C.F."/>
            <person name="Ardell D.H."/>
            <person name="Arguello R."/>
            <person name="Artieri C.G."/>
            <person name="Barbash D.A."/>
            <person name="Barker D."/>
            <person name="Barsanti P."/>
            <person name="Batterham P."/>
            <person name="Batzoglou S."/>
            <person name="Begun D."/>
            <person name="Bhutkar A."/>
            <person name="Blanco E."/>
            <person name="Bosak S.A."/>
            <person name="Bradley R.K."/>
            <person name="Brand A.D."/>
            <person name="Brent M.R."/>
            <person name="Brooks A.N."/>
            <person name="Brown R.H."/>
            <person name="Butlin R.K."/>
            <person name="Caggese C."/>
            <person name="Calvi B.R."/>
            <person name="Bernardo de Carvalho A."/>
            <person name="Caspi A."/>
            <person name="Castrezana S."/>
            <person name="Celniker S.E."/>
            <person name="Chang J.L."/>
            <person name="Chapple C."/>
            <person name="Chatterji S."/>
            <person name="Chinwalla A."/>
            <person name="Civetta A."/>
            <person name="Clifton S.W."/>
            <person name="Comeron J.M."/>
            <person name="Costello J.C."/>
            <person name="Coyne J.A."/>
            <person name="Daub J."/>
            <person name="David R.G."/>
            <person name="Delcher A.L."/>
            <person name="Delehaunty K."/>
            <person name="Do C.B."/>
            <person name="Ebling H."/>
            <person name="Edwards K."/>
            <person name="Eickbush T."/>
            <person name="Evans J.D."/>
            <person name="Filipski A."/>
            <person name="Findeiss S."/>
            <person name="Freyhult E."/>
            <person name="Fulton L."/>
            <person name="Fulton R."/>
            <person name="Garcia A.C."/>
            <person name="Gardiner A."/>
            <person name="Garfield D.A."/>
            <person name="Garvin B.E."/>
            <person name="Gibson G."/>
            <person name="Gilbert D."/>
            <person name="Gnerre S."/>
            <person name="Godfrey J."/>
            <person name="Good R."/>
            <person name="Gotea V."/>
            <person name="Gravely B."/>
            <person name="Greenberg A.J."/>
            <person name="Griffiths-Jones S."/>
            <person name="Gross S."/>
            <person name="Guigo R."/>
            <person name="Gustafson E.A."/>
            <person name="Haerty W."/>
            <person name="Hahn M.W."/>
            <person name="Halligan D.L."/>
            <person name="Halpern A.L."/>
            <person name="Halter G.M."/>
            <person name="Han M.V."/>
            <person name="Heger A."/>
            <person name="Hillier L."/>
            <person name="Hinrichs A.S."/>
            <person name="Holmes I."/>
            <person name="Hoskins R.A."/>
            <person name="Hubisz M.J."/>
            <person name="Hultmark D."/>
            <person name="Huntley M.A."/>
            <person name="Jaffe D.B."/>
            <person name="Jagadeeshan S."/>
            <person name="Jeck W.R."/>
            <person name="Johnson J."/>
            <person name="Jones C.D."/>
            <person name="Jordan W.C."/>
            <person name="Karpen G.H."/>
            <person name="Kataoka E."/>
            <person name="Keightley P.D."/>
            <person name="Kheradpour P."/>
            <person name="Kirkness E.F."/>
            <person name="Koerich L.B."/>
            <person name="Kristiansen K."/>
            <person name="Kudrna D."/>
            <person name="Kulathinal R.J."/>
            <person name="Kumar S."/>
            <person name="Kwok R."/>
            <person name="Lander E."/>
            <person name="Langley C.H."/>
            <person name="Lapoint R."/>
            <person name="Lazzaro B.P."/>
            <person name="Lee S.J."/>
            <person name="Levesque L."/>
            <person name="Li R."/>
            <person name="Lin C.F."/>
            <person name="Lin M.F."/>
            <person name="Lindblad-Toh K."/>
            <person name="Llopart A."/>
            <person name="Long M."/>
            <person name="Low L."/>
            <person name="Lozovsky E."/>
            <person name="Lu J."/>
            <person name="Luo M."/>
            <person name="Machado C.A."/>
            <person name="Makalowski W."/>
            <person name="Marzo M."/>
            <person name="Matsuda M."/>
            <person name="Matzkin L."/>
            <person name="McAllister B."/>
            <person name="McBride C.S."/>
            <person name="McKernan B."/>
            <person name="McKernan K."/>
            <person name="Mendez-Lago M."/>
            <person name="Minx P."/>
            <person name="Mollenhauer M.U."/>
            <person name="Montooth K."/>
            <person name="Mount S.M."/>
            <person name="Mu X."/>
            <person name="Myers E."/>
            <person name="Negre B."/>
            <person name="Newfeld S."/>
            <person name="Nielsen R."/>
            <person name="Noor M.A."/>
            <person name="O'Grady P."/>
            <person name="Pachter L."/>
            <person name="Papaceit M."/>
            <person name="Parisi M.J."/>
            <person name="Parisi M."/>
            <person name="Parts L."/>
            <person name="Pedersen J.S."/>
            <person name="Pesole G."/>
            <person name="Phillippy A.M."/>
            <person name="Ponting C.P."/>
            <person name="Pop M."/>
            <person name="Porcelli D."/>
            <person name="Powell J.R."/>
            <person name="Prohaska S."/>
            <person name="Pruitt K."/>
            <person name="Puig M."/>
            <person name="Quesneville H."/>
            <person name="Ram K.R."/>
            <person name="Rand D."/>
            <person name="Rasmussen M.D."/>
            <person name="Reed L.K."/>
            <person name="Reenan R."/>
            <person name="Reily A."/>
            <person name="Remington K.A."/>
            <person name="Rieger T.T."/>
            <person name="Ritchie M.G."/>
            <person name="Robin C."/>
            <person name="Rogers Y.H."/>
            <person name="Rohde C."/>
            <person name="Rozas J."/>
            <person name="Rubenfield M.J."/>
            <person name="Ruiz A."/>
            <person name="Russo S."/>
            <person name="Salzberg S.L."/>
            <person name="Sanchez-Gracia A."/>
            <person name="Saranga D.J."/>
            <person name="Sato H."/>
            <person name="Schaeffer S.W."/>
            <person name="Schatz M.C."/>
            <person name="Schlenke T."/>
            <person name="Schwartz R."/>
            <person name="Segarra C."/>
            <person name="Singh R.S."/>
            <person name="Sirot L."/>
            <person name="Sirota M."/>
            <person name="Sisneros N.B."/>
            <person name="Smith C.D."/>
            <person name="Smith T.F."/>
            <person name="Spieth J."/>
            <person name="Stage D.E."/>
            <person name="Stark A."/>
            <person name="Stephan W."/>
            <person name="Strausberg R.L."/>
            <person name="Strempel S."/>
            <person name="Sturgill D."/>
            <person name="Sutton G."/>
            <person name="Sutton G.G."/>
            <person name="Tao W."/>
            <person name="Teichmann S."/>
            <person name="Tobari Y.N."/>
            <person name="Tomimura Y."/>
            <person name="Tsolas J.M."/>
            <person name="Valente V.L."/>
            <person name="Venter E."/>
            <person name="Venter J.C."/>
            <person name="Vicario S."/>
            <person name="Vieira F.G."/>
            <person name="Vilella A.J."/>
            <person name="Villasante A."/>
            <person name="Walenz B."/>
            <person name="Wang J."/>
            <person name="Wasserman M."/>
            <person name="Watts T."/>
            <person name="Wilson D."/>
            <person name="Wilson R.K."/>
            <person name="Wing R.A."/>
            <person name="Wolfner M.F."/>
            <person name="Wong A."/>
            <person name="Wong G.K."/>
            <person name="Wu C.I."/>
            <person name="Wu G."/>
            <person name="Yamamoto D."/>
            <person name="Yang H.P."/>
            <person name="Yang S.P."/>
            <person name="Yorke J.A."/>
            <person name="Yoshida K."/>
            <person name="Zdobnov E."/>
            <person name="Zhang P."/>
            <person name="Zhang Y."/>
            <person name="Zimin A.V."/>
            <person name="Baldwin J."/>
            <person name="Abdouelleil A."/>
            <person name="Abdulkadir J."/>
            <person name="Abebe A."/>
            <person name="Abera B."/>
            <person name="Abreu J."/>
            <person name="Acer S.C."/>
            <person name="Aftuck L."/>
            <person name="Alexander A."/>
            <person name="An P."/>
            <person name="Anderson E."/>
            <person name="Anderson S."/>
            <person name="Arachi H."/>
            <person name="Azer M."/>
            <person name="Bachantsang P."/>
            <person name="Barry A."/>
            <person name="Bayul T."/>
            <person name="Berlin A."/>
            <person name="Bessette D."/>
            <person name="Bloom T."/>
            <person name="Blye J."/>
            <person name="Boguslavskiy L."/>
            <person name="Bonnet C."/>
            <person name="Boukhgalter B."/>
            <person name="Bourzgui I."/>
            <person name="Brown A."/>
            <person name="Cahill P."/>
            <person name="Channer S."/>
            <person name="Cheshatsang Y."/>
            <person name="Chuda L."/>
            <person name="Citroen M."/>
            <person name="Collymore A."/>
            <person name="Cooke P."/>
            <person name="Costello M."/>
            <person name="D'Aco K."/>
            <person name="Daza R."/>
            <person name="De Haan G."/>
            <person name="DeGray S."/>
            <person name="DeMaso C."/>
            <person name="Dhargay N."/>
            <person name="Dooley K."/>
            <person name="Dooley E."/>
            <person name="Doricent M."/>
            <person name="Dorje P."/>
            <person name="Dorjee K."/>
            <person name="Dupes A."/>
            <person name="Elong R."/>
            <person name="Falk J."/>
            <person name="Farina A."/>
            <person name="Faro S."/>
            <person name="Ferguson D."/>
            <person name="Fisher S."/>
            <person name="Foley C.D."/>
            <person name="Franke A."/>
            <person name="Friedrich D."/>
            <person name="Gadbois L."/>
            <person name="Gearin G."/>
            <person name="Gearin C.R."/>
            <person name="Giannoukos G."/>
            <person name="Goode T."/>
            <person name="Graham J."/>
            <person name="Grandbois E."/>
            <person name="Grewal S."/>
            <person name="Gyaltsen K."/>
            <person name="Hafez N."/>
            <person name="Hagos B."/>
            <person name="Hall J."/>
            <person name="Henson C."/>
            <person name="Hollinger A."/>
            <person name="Honan T."/>
            <person name="Huard M.D."/>
            <person name="Hughes L."/>
            <person name="Hurhula B."/>
            <person name="Husby M.E."/>
            <person name="Kamat A."/>
            <person name="Kanga B."/>
            <person name="Kashin S."/>
            <person name="Khazanovich D."/>
            <person name="Kisner P."/>
            <person name="Lance K."/>
            <person name="Lara M."/>
            <person name="Lee W."/>
            <person name="Lennon N."/>
            <person name="Letendre F."/>
            <person name="LeVine R."/>
            <person name="Lipovsky A."/>
            <person name="Liu X."/>
            <person name="Liu J."/>
            <person name="Liu S."/>
            <person name="Lokyitsang T."/>
            <person name="Lokyitsang Y."/>
            <person name="Lubonja R."/>
            <person name="Lui A."/>
            <person name="MacDonald P."/>
            <person name="Magnisalis V."/>
            <person name="Maru K."/>
            <person name="Matthews C."/>
            <person name="McCusker W."/>
            <person name="McDonough S."/>
            <person name="Mehta T."/>
            <person name="Meldrim J."/>
            <person name="Meneus L."/>
            <person name="Mihai O."/>
            <person name="Mihalev A."/>
            <person name="Mihova T."/>
            <person name="Mittelman R."/>
            <person name="Mlenga V."/>
            <person name="Montmayeur A."/>
            <person name="Mulrain L."/>
            <person name="Navidi A."/>
            <person name="Naylor J."/>
            <person name="Negash T."/>
            <person name="Nguyen T."/>
            <person name="Nguyen N."/>
            <person name="Nicol R."/>
            <person name="Norbu C."/>
            <person name="Norbu N."/>
            <person name="Novod N."/>
            <person name="O'Neill B."/>
            <person name="Osman S."/>
            <person name="Markiewicz E."/>
            <person name="Oyono O.L."/>
            <person name="Patti C."/>
            <person name="Phunkhang P."/>
            <person name="Pierre F."/>
            <person name="Priest M."/>
            <person name="Raghuraman S."/>
            <person name="Rege F."/>
            <person name="Reyes R."/>
            <person name="Rise C."/>
            <person name="Rogov P."/>
            <person name="Ross K."/>
            <person name="Ryan E."/>
            <person name="Settipalli S."/>
            <person name="Shea T."/>
            <person name="Sherpa N."/>
            <person name="Shi L."/>
            <person name="Shih D."/>
            <person name="Sparrow T."/>
            <person name="Spaulding J."/>
            <person name="Stalker J."/>
            <person name="Stange-Thomann N."/>
            <person name="Stavropoulos S."/>
            <person name="Stone C."/>
            <person name="Strader C."/>
            <person name="Tesfaye S."/>
            <person name="Thomson T."/>
            <person name="Thoulutsang Y."/>
            <person name="Thoulutsang D."/>
            <person name="Topham K."/>
            <person name="Topping I."/>
            <person name="Tsamla T."/>
            <person name="Vassiliev H."/>
            <person name="Vo A."/>
            <person name="Wangchuk T."/>
            <person name="Wangdi T."/>
            <person name="Weiand M."/>
            <person name="Wilkinson J."/>
            <person name="Wilson A."/>
            <person name="Yadav S."/>
            <person name="Young G."/>
            <person name="Yu Q."/>
            <person name="Zembek L."/>
            <person name="Zhong D."/>
            <person name="Zimmer A."/>
            <person name="Zwirko Z."/>
            <person name="Jaffe D.B."/>
            <person name="Alvarez P."/>
            <person name="Brockman W."/>
            <person name="Butler J."/>
            <person name="Chin C."/>
            <person name="Gnerre S."/>
            <person name="Grabherr M."/>
            <person name="Kleber M."/>
            <person name="Mauceli E."/>
            <person name="MacCallum I."/>
        </authorList>
    </citation>
    <scope>NUCLEOTIDE SEQUENCE [LARGE SCALE GENOMIC DNA]</scope>
    <source>
        <strain evidence="4">Tucson 14030-0811.24</strain>
    </source>
</reference>
<evidence type="ECO:0000259" key="2">
    <source>
        <dbReference type="Pfam" id="PF05444"/>
    </source>
</evidence>
<dbReference type="KEGG" id="dwi:6640957"/>
<dbReference type="PANTHER" id="PTHR21721">
    <property type="entry name" value="GH09876P-RELATED"/>
    <property type="match status" value="1"/>
</dbReference>
<dbReference type="InParanoid" id="B4MS22"/>
<keyword evidence="4" id="KW-1185">Reference proteome</keyword>